<feature type="chain" id="PRO_5014733896" evidence="1">
    <location>
        <begin position="26"/>
        <end position="115"/>
    </location>
</feature>
<reference evidence="2" key="1">
    <citation type="submission" date="2018-01" db="EMBL/GenBank/DDBJ databases">
        <title>An insight into the sialome of Amazonian anophelines.</title>
        <authorList>
            <person name="Ribeiro J.M."/>
            <person name="Scarpassa V."/>
            <person name="Calvo E."/>
        </authorList>
    </citation>
    <scope>NUCLEOTIDE SEQUENCE</scope>
    <source>
        <tissue evidence="2">Salivary glands</tissue>
    </source>
</reference>
<feature type="signal peptide" evidence="1">
    <location>
        <begin position="1"/>
        <end position="25"/>
    </location>
</feature>
<evidence type="ECO:0000256" key="1">
    <source>
        <dbReference type="SAM" id="SignalP"/>
    </source>
</evidence>
<dbReference type="AlphaFoldDB" id="A0A2M4C7K7"/>
<accession>A0A2M4C7K7</accession>
<keyword evidence="1" id="KW-0732">Signal</keyword>
<dbReference type="EMBL" id="GGFJ01012163">
    <property type="protein sequence ID" value="MBW61304.1"/>
    <property type="molecule type" value="Transcribed_RNA"/>
</dbReference>
<name>A0A2M4C7K7_9DIPT</name>
<evidence type="ECO:0000313" key="2">
    <source>
        <dbReference type="EMBL" id="MBW61304.1"/>
    </source>
</evidence>
<protein>
    <submittedName>
        <fullName evidence="2">Putative secreted protein</fullName>
    </submittedName>
</protein>
<organism evidence="2">
    <name type="scientific">Anopheles marajoara</name>
    <dbReference type="NCBI Taxonomy" id="58244"/>
    <lineage>
        <taxon>Eukaryota</taxon>
        <taxon>Metazoa</taxon>
        <taxon>Ecdysozoa</taxon>
        <taxon>Arthropoda</taxon>
        <taxon>Hexapoda</taxon>
        <taxon>Insecta</taxon>
        <taxon>Pterygota</taxon>
        <taxon>Neoptera</taxon>
        <taxon>Endopterygota</taxon>
        <taxon>Diptera</taxon>
        <taxon>Nematocera</taxon>
        <taxon>Culicoidea</taxon>
        <taxon>Culicidae</taxon>
        <taxon>Anophelinae</taxon>
        <taxon>Anopheles</taxon>
    </lineage>
</organism>
<sequence>MRLVGMIYELLQWLGLSCFIRFEQCRNEMVFCAVCHCATAIREVNYCVLLLTGLYRCLHCGIHKISNPHNTLPAHRKRCSSIRSFEGSLVVTACRRRTDVIAKRSANSYTVFLFK</sequence>
<proteinExistence type="predicted"/>